<evidence type="ECO:0000313" key="1">
    <source>
        <dbReference type="EMBL" id="PKI76298.1"/>
    </source>
</evidence>
<evidence type="ECO:0000313" key="2">
    <source>
        <dbReference type="Proteomes" id="UP000233551"/>
    </source>
</evidence>
<comment type="caution">
    <text evidence="1">The sequence shown here is derived from an EMBL/GenBank/DDBJ whole genome shotgun (WGS) entry which is preliminary data.</text>
</comment>
<name>A0A2I0L6G9_PUNGR</name>
<dbReference type="Proteomes" id="UP000233551">
    <property type="component" value="Unassembled WGS sequence"/>
</dbReference>
<dbReference type="EMBL" id="PGOL01000124">
    <property type="protein sequence ID" value="PKI76298.1"/>
    <property type="molecule type" value="Genomic_DNA"/>
</dbReference>
<reference evidence="1 2" key="1">
    <citation type="submission" date="2017-11" db="EMBL/GenBank/DDBJ databases">
        <title>De-novo sequencing of pomegranate (Punica granatum L.) genome.</title>
        <authorList>
            <person name="Akparov Z."/>
            <person name="Amiraslanov A."/>
            <person name="Hajiyeva S."/>
            <person name="Abbasov M."/>
            <person name="Kaur K."/>
            <person name="Hamwieh A."/>
            <person name="Solovyev V."/>
            <person name="Salamov A."/>
            <person name="Braich B."/>
            <person name="Kosarev P."/>
            <person name="Mahmoud A."/>
            <person name="Hajiyev E."/>
            <person name="Babayeva S."/>
            <person name="Izzatullayeva V."/>
            <person name="Mammadov A."/>
            <person name="Mammadov A."/>
            <person name="Sharifova S."/>
            <person name="Ojaghi J."/>
            <person name="Eynullazada K."/>
            <person name="Bayramov B."/>
            <person name="Abdulazimova A."/>
            <person name="Shahmuradov I."/>
        </authorList>
    </citation>
    <scope>NUCLEOTIDE SEQUENCE [LARGE SCALE GENOMIC DNA]</scope>
    <source>
        <strain evidence="2">cv. AG2017</strain>
        <tissue evidence="1">Leaf</tissue>
    </source>
</reference>
<keyword evidence="2" id="KW-1185">Reference proteome</keyword>
<gene>
    <name evidence="1" type="ORF">CRG98_003304</name>
</gene>
<organism evidence="1 2">
    <name type="scientific">Punica granatum</name>
    <name type="common">Pomegranate</name>
    <dbReference type="NCBI Taxonomy" id="22663"/>
    <lineage>
        <taxon>Eukaryota</taxon>
        <taxon>Viridiplantae</taxon>
        <taxon>Streptophyta</taxon>
        <taxon>Embryophyta</taxon>
        <taxon>Tracheophyta</taxon>
        <taxon>Spermatophyta</taxon>
        <taxon>Magnoliopsida</taxon>
        <taxon>eudicotyledons</taxon>
        <taxon>Gunneridae</taxon>
        <taxon>Pentapetalae</taxon>
        <taxon>rosids</taxon>
        <taxon>malvids</taxon>
        <taxon>Myrtales</taxon>
        <taxon>Lythraceae</taxon>
        <taxon>Punica</taxon>
    </lineage>
</organism>
<protein>
    <submittedName>
        <fullName evidence="1">Uncharacterized protein</fullName>
    </submittedName>
</protein>
<accession>A0A2I0L6G9</accession>
<dbReference type="AlphaFoldDB" id="A0A2I0L6G9"/>
<proteinExistence type="predicted"/>
<sequence length="210" mass="24230">MAYVEGNLDWMCETRLDITRELDWSNGYSGNQSVLLQTVGSIGPDPRVYPVPLDPGDSTALDLWVVNSNWRLLLTRVRRASPGRWTLPSRVAWARACVPRRNEIRVLSAWRTVVTEQPYFPEHPTRDERDFQATEEYILHFYRWSPSAHEDFTGSPRLEGSTPYGAPSILSMAVQVELTSLRPERDRLSREIAEKDEQLIDQCQLQRELS</sequence>